<protein>
    <submittedName>
        <fullName evidence="2">Uncharacterized protein</fullName>
    </submittedName>
</protein>
<proteinExistence type="predicted"/>
<gene>
    <name evidence="2" type="ORF">ACH3VR_14040</name>
</gene>
<keyword evidence="3" id="KW-1185">Reference proteome</keyword>
<feature type="transmembrane region" description="Helical" evidence="1">
    <location>
        <begin position="6"/>
        <end position="31"/>
    </location>
</feature>
<feature type="transmembrane region" description="Helical" evidence="1">
    <location>
        <begin position="38"/>
        <end position="59"/>
    </location>
</feature>
<dbReference type="EMBL" id="JBIQWL010000004">
    <property type="protein sequence ID" value="MFH8251488.1"/>
    <property type="molecule type" value="Genomic_DNA"/>
</dbReference>
<keyword evidence="1" id="KW-1133">Transmembrane helix</keyword>
<dbReference type="RefSeq" id="WP_397556929.1">
    <property type="nucleotide sequence ID" value="NZ_JBIQWL010000004.1"/>
</dbReference>
<dbReference type="Proteomes" id="UP001610861">
    <property type="component" value="Unassembled WGS sequence"/>
</dbReference>
<organism evidence="2 3">
    <name type="scientific">Microbacterium alkaliflavum</name>
    <dbReference type="NCBI Taxonomy" id="3248839"/>
    <lineage>
        <taxon>Bacteria</taxon>
        <taxon>Bacillati</taxon>
        <taxon>Actinomycetota</taxon>
        <taxon>Actinomycetes</taxon>
        <taxon>Micrococcales</taxon>
        <taxon>Microbacteriaceae</taxon>
        <taxon>Microbacterium</taxon>
    </lineage>
</organism>
<keyword evidence="1" id="KW-0812">Transmembrane</keyword>
<evidence type="ECO:0000313" key="2">
    <source>
        <dbReference type="EMBL" id="MFH8251488.1"/>
    </source>
</evidence>
<evidence type="ECO:0000256" key="1">
    <source>
        <dbReference type="SAM" id="Phobius"/>
    </source>
</evidence>
<comment type="caution">
    <text evidence="2">The sequence shown here is derived from an EMBL/GenBank/DDBJ whole genome shotgun (WGS) entry which is preliminary data.</text>
</comment>
<name>A0ABW7QBH9_9MICO</name>
<sequence>MGMDYTVGLLVTAVGGVVLILSLPVLGAAAIRGSARAVVRIITLMAVVAVVVFLAALAVGSPLGVGTGR</sequence>
<evidence type="ECO:0000313" key="3">
    <source>
        <dbReference type="Proteomes" id="UP001610861"/>
    </source>
</evidence>
<accession>A0ABW7QBH9</accession>
<keyword evidence="1" id="KW-0472">Membrane</keyword>
<reference evidence="2 3" key="1">
    <citation type="submission" date="2024-09" db="EMBL/GenBank/DDBJ databases">
        <authorList>
            <person name="Pan X."/>
        </authorList>
    </citation>
    <scope>NUCLEOTIDE SEQUENCE [LARGE SCALE GENOMIC DNA]</scope>
    <source>
        <strain evidence="2 3">B2969</strain>
    </source>
</reference>